<dbReference type="GO" id="GO:0007155">
    <property type="term" value="P:cell adhesion"/>
    <property type="evidence" value="ECO:0007669"/>
    <property type="project" value="InterPro"/>
</dbReference>
<dbReference type="Pfam" id="PF00114">
    <property type="entry name" value="Pilin"/>
    <property type="match status" value="1"/>
</dbReference>
<keyword evidence="6" id="KW-1185">Reference proteome</keyword>
<gene>
    <name evidence="5" type="ORF">KNV97_21165</name>
</gene>
<protein>
    <submittedName>
        <fullName evidence="5">Prepilin-type N-terminal cleavage/methylation domain-containing protein</fullName>
    </submittedName>
</protein>
<dbReference type="NCBIfam" id="TIGR02532">
    <property type="entry name" value="IV_pilin_GFxxxE"/>
    <property type="match status" value="1"/>
</dbReference>
<keyword evidence="4" id="KW-1133">Transmembrane helix</keyword>
<organism evidence="5 6">
    <name type="scientific">Vibrio ostreae</name>
    <dbReference type="NCBI Taxonomy" id="2841925"/>
    <lineage>
        <taxon>Bacteria</taxon>
        <taxon>Pseudomonadati</taxon>
        <taxon>Pseudomonadota</taxon>
        <taxon>Gammaproteobacteria</taxon>
        <taxon>Vibrionales</taxon>
        <taxon>Vibrionaceae</taxon>
        <taxon>Vibrio</taxon>
    </lineage>
</organism>
<reference evidence="5" key="1">
    <citation type="submission" date="2021-06" db="EMBL/GenBank/DDBJ databases">
        <title>Vibrio nov. sp., novel gut bacterium isolated from Yellow Sea oyster.</title>
        <authorList>
            <person name="Muhammad N."/>
            <person name="Nguyen T.H."/>
            <person name="Lee Y.-J."/>
            <person name="Ko J."/>
            <person name="Kim S.-G."/>
        </authorList>
    </citation>
    <scope>NUCLEOTIDE SEQUENCE</scope>
    <source>
        <strain evidence="5">OG9-811</strain>
    </source>
</reference>
<dbReference type="Pfam" id="PF07963">
    <property type="entry name" value="N_methyl"/>
    <property type="match status" value="1"/>
</dbReference>
<dbReference type="GO" id="GO:0044096">
    <property type="term" value="C:type IV pilus"/>
    <property type="evidence" value="ECO:0007669"/>
    <property type="project" value="TreeGrafter"/>
</dbReference>
<evidence type="ECO:0000256" key="2">
    <source>
        <dbReference type="ARBA" id="ARBA00022481"/>
    </source>
</evidence>
<dbReference type="RefSeq" id="WP_218562707.1">
    <property type="nucleotide sequence ID" value="NZ_CP076643.1"/>
</dbReference>
<feature type="transmembrane region" description="Helical" evidence="4">
    <location>
        <begin position="12"/>
        <end position="35"/>
    </location>
</feature>
<keyword evidence="2" id="KW-0488">Methylation</keyword>
<evidence type="ECO:0000256" key="4">
    <source>
        <dbReference type="SAM" id="Phobius"/>
    </source>
</evidence>
<evidence type="ECO:0000313" key="5">
    <source>
        <dbReference type="EMBL" id="QXO17812.1"/>
    </source>
</evidence>
<dbReference type="Proteomes" id="UP000694232">
    <property type="component" value="Chromosome 1"/>
</dbReference>
<evidence type="ECO:0000256" key="1">
    <source>
        <dbReference type="ARBA" id="ARBA00005233"/>
    </source>
</evidence>
<keyword evidence="3" id="KW-0281">Fimbrium</keyword>
<dbReference type="AlphaFoldDB" id="A0A975UA05"/>
<dbReference type="PANTHER" id="PTHR30093:SF34">
    <property type="entry name" value="PREPILIN PEPTIDASE-DEPENDENT PROTEIN D"/>
    <property type="match status" value="1"/>
</dbReference>
<name>A0A975UA05_9VIBR</name>
<dbReference type="InterPro" id="IPR001082">
    <property type="entry name" value="Pilin"/>
</dbReference>
<comment type="similarity">
    <text evidence="1 3">Belongs to the N-Me-Phe pilin family.</text>
</comment>
<dbReference type="PROSITE" id="PS00409">
    <property type="entry name" value="PROKAR_NTER_METHYL"/>
    <property type="match status" value="1"/>
</dbReference>
<proteinExistence type="inferred from homology"/>
<evidence type="ECO:0000313" key="6">
    <source>
        <dbReference type="Proteomes" id="UP000694232"/>
    </source>
</evidence>
<sequence>MQRKLSVKPSGFTLIELMIVVAIIGVLSAIGVPAYQNYVAKSELATGLATLKSLLTPAELYWQENGSLADFTQYQDNSPLGKVTAPQTNTLQFTFEQGSLNGSSILYTRQDSGWRCTVNLASDLNFETPQSCADNQ</sequence>
<dbReference type="GO" id="GO:0043107">
    <property type="term" value="P:type IV pilus-dependent motility"/>
    <property type="evidence" value="ECO:0007669"/>
    <property type="project" value="TreeGrafter"/>
</dbReference>
<keyword evidence="4" id="KW-0472">Membrane</keyword>
<dbReference type="EMBL" id="CP076643">
    <property type="protein sequence ID" value="QXO17812.1"/>
    <property type="molecule type" value="Genomic_DNA"/>
</dbReference>
<keyword evidence="4" id="KW-0812">Transmembrane</keyword>
<evidence type="ECO:0000256" key="3">
    <source>
        <dbReference type="RuleBase" id="RU000389"/>
    </source>
</evidence>
<dbReference type="InterPro" id="IPR012902">
    <property type="entry name" value="N_methyl_site"/>
</dbReference>
<accession>A0A975UA05</accession>
<dbReference type="PANTHER" id="PTHR30093">
    <property type="entry name" value="GENERAL SECRETION PATHWAY PROTEIN G"/>
    <property type="match status" value="1"/>
</dbReference>
<dbReference type="KEGG" id="vos:KNV97_21165"/>